<feature type="compositionally biased region" description="Low complexity" evidence="1">
    <location>
        <begin position="178"/>
        <end position="198"/>
    </location>
</feature>
<dbReference type="SUPFAM" id="SSF53300">
    <property type="entry name" value="vWA-like"/>
    <property type="match status" value="1"/>
</dbReference>
<feature type="compositionally biased region" description="Low complexity" evidence="1">
    <location>
        <begin position="531"/>
        <end position="540"/>
    </location>
</feature>
<accession>A0ABU4P7D0</accession>
<sequence length="745" mass="77927">MADTRITTTDSSGTRRLGLHGQLAVSMHRQLATILGNRLGPRHARYFARPALNPSGGRIDWYAPLPGTARPLTALPAEDAERLAAQARQIESDIAQLATKLKAEGQSAELVGRMLELALVTPGQPLPHLYEVDGQPVLTLWGHEAEGAAGLGDATAPSGPTPGRPTPGPTPDAPPAGDPAGAWSARTEAPTAPAPETAGTRITSTGPSGVRRLGLDGQPAVSVHRQLATILGNRLGPRHARYFARPLLSPDGGRIDWHAPLAGTARSLSTLPAEDAERLAAQARQIESDIAQLAAKLKAEGQPDERMGRLLEQALVTPGPSRAHLYEVGGQPVLTQWGHEAEGGAPRPGGASAPSSITEAGTDAARARSVHPAAPTVSQTAEAGALGATAGTPTRRTLRGWLTWLLPLLLALLLLFLLLRACEPLPPVAVETPGAVPASPAGNGDALATLESEEQALRTRLAELNRSRAEELAQCGPIPPLVPPAVQPPEPVPPALPPRAELSPPPAAPAPGPSSPDVASSAPPPPPPKPKAQSVQAPPAETKPQPKPKSCNPTFAPGDEPEVVLIVDGSKSMDERHLGPQTRMDLARRSIEHMVRGLPKPVEVALVEFTTCTDVRRDKFYSAPERDALVREVQRLTPTGGTPLARSLERAGNIVSSDAEATIIVVSDGDDTCHGDPCAVARAIKERKPRVTVNVIDLSDQSGRATVQCIAKATGGKVLSPNSGADMLQKMQQATRQPDVRQCGP</sequence>
<name>A0ABU4P7D0_AZOBR</name>
<dbReference type="SMART" id="SM00327">
    <property type="entry name" value="VWA"/>
    <property type="match status" value="1"/>
</dbReference>
<dbReference type="GeneID" id="56450349"/>
<dbReference type="EMBL" id="JAWXYC010000004">
    <property type="protein sequence ID" value="MDX5953148.1"/>
    <property type="molecule type" value="Genomic_DNA"/>
</dbReference>
<feature type="transmembrane region" description="Helical" evidence="2">
    <location>
        <begin position="401"/>
        <end position="419"/>
    </location>
</feature>
<evidence type="ECO:0000259" key="3">
    <source>
        <dbReference type="PROSITE" id="PS50234"/>
    </source>
</evidence>
<evidence type="ECO:0000313" key="5">
    <source>
        <dbReference type="Proteomes" id="UP001277471"/>
    </source>
</evidence>
<dbReference type="InterPro" id="IPR036465">
    <property type="entry name" value="vWFA_dom_sf"/>
</dbReference>
<feature type="region of interest" description="Disordered" evidence="1">
    <location>
        <begin position="475"/>
        <end position="560"/>
    </location>
</feature>
<feature type="compositionally biased region" description="Low complexity" evidence="1">
    <location>
        <begin position="343"/>
        <end position="356"/>
    </location>
</feature>
<evidence type="ECO:0000256" key="2">
    <source>
        <dbReference type="SAM" id="Phobius"/>
    </source>
</evidence>
<keyword evidence="2" id="KW-0472">Membrane</keyword>
<dbReference type="RefSeq" id="WP_137165183.1">
    <property type="nucleotide sequence ID" value="NZ_CP012914.1"/>
</dbReference>
<feature type="domain" description="VWFA" evidence="3">
    <location>
        <begin position="562"/>
        <end position="735"/>
    </location>
</feature>
<keyword evidence="5" id="KW-1185">Reference proteome</keyword>
<feature type="region of interest" description="Disordered" evidence="1">
    <location>
        <begin position="149"/>
        <end position="215"/>
    </location>
</feature>
<keyword evidence="2" id="KW-1133">Transmembrane helix</keyword>
<evidence type="ECO:0000313" key="4">
    <source>
        <dbReference type="EMBL" id="MDX5953148.1"/>
    </source>
</evidence>
<feature type="compositionally biased region" description="Pro residues" evidence="1">
    <location>
        <begin position="159"/>
        <end position="177"/>
    </location>
</feature>
<keyword evidence="2" id="KW-0812">Transmembrane</keyword>
<dbReference type="Pfam" id="PF13519">
    <property type="entry name" value="VWA_2"/>
    <property type="match status" value="1"/>
</dbReference>
<comment type="caution">
    <text evidence="4">The sequence shown here is derived from an EMBL/GenBank/DDBJ whole genome shotgun (WGS) entry which is preliminary data.</text>
</comment>
<proteinExistence type="predicted"/>
<organism evidence="4 5">
    <name type="scientific">Azospirillum brasilense</name>
    <dbReference type="NCBI Taxonomy" id="192"/>
    <lineage>
        <taxon>Bacteria</taxon>
        <taxon>Pseudomonadati</taxon>
        <taxon>Pseudomonadota</taxon>
        <taxon>Alphaproteobacteria</taxon>
        <taxon>Rhodospirillales</taxon>
        <taxon>Azospirillaceae</taxon>
        <taxon>Azospirillum</taxon>
    </lineage>
</organism>
<feature type="compositionally biased region" description="Pro residues" evidence="1">
    <location>
        <begin position="477"/>
        <end position="514"/>
    </location>
</feature>
<dbReference type="PROSITE" id="PS50234">
    <property type="entry name" value="VWFA"/>
    <property type="match status" value="1"/>
</dbReference>
<dbReference type="InterPro" id="IPR002035">
    <property type="entry name" value="VWF_A"/>
</dbReference>
<feature type="region of interest" description="Disordered" evidence="1">
    <location>
        <begin position="338"/>
        <end position="392"/>
    </location>
</feature>
<dbReference type="Gene3D" id="3.40.50.410">
    <property type="entry name" value="von Willebrand factor, type A domain"/>
    <property type="match status" value="1"/>
</dbReference>
<reference evidence="4 5" key="1">
    <citation type="submission" date="2023-11" db="EMBL/GenBank/DDBJ databases">
        <title>MicrobeMod: A computational toolkit for identifying prokaryotic methylation and restriction-modification with nanopore sequencing.</title>
        <authorList>
            <person name="Crits-Christoph A."/>
            <person name="Kang S.C."/>
            <person name="Lee H."/>
            <person name="Ostrov N."/>
        </authorList>
    </citation>
    <scope>NUCLEOTIDE SEQUENCE [LARGE SCALE GENOMIC DNA]</scope>
    <source>
        <strain evidence="4 5">ATCC 29145</strain>
    </source>
</reference>
<feature type="compositionally biased region" description="Low complexity" evidence="1">
    <location>
        <begin position="380"/>
        <end position="392"/>
    </location>
</feature>
<dbReference type="Proteomes" id="UP001277471">
    <property type="component" value="Unassembled WGS sequence"/>
</dbReference>
<protein>
    <submittedName>
        <fullName evidence="4">VWA domain-containing protein</fullName>
    </submittedName>
</protein>
<evidence type="ECO:0000256" key="1">
    <source>
        <dbReference type="SAM" id="MobiDB-lite"/>
    </source>
</evidence>
<gene>
    <name evidence="4" type="ORF">SIM66_18390</name>
</gene>